<dbReference type="InterPro" id="IPR036005">
    <property type="entry name" value="Creatinase/aminopeptidase-like"/>
</dbReference>
<dbReference type="OrthoDB" id="9995434at2759"/>
<dbReference type="InterPro" id="IPR029149">
    <property type="entry name" value="Creatin/AminoP/Spt16_N"/>
</dbReference>
<sequence>PLKEKNITLVGVRENLVDKVWPNRPTEEAKKVAVQPYKYTGKYWYDKVKDVQKEMKKVDATAHVVQELDSIAWLLNVRGKEIPYNPVFFAYVIVTVDKVLFFVNSSKISDTEVQKHLQLSTCSGKTYCITQMAYDSIADELKKLSADDTAKIWLSPKDSHALRLDVPTEKVYKEWSPIRLMKGKKNDVELKGMRYANLKDSVALAEFFLYAEEQVKKKAKITELSLEKKMEEFR</sequence>
<name>A0A7D9K7Z2_PARCT</name>
<feature type="non-terminal residue" evidence="1">
    <location>
        <position position="1"/>
    </location>
</feature>
<keyword evidence="2" id="KW-1185">Reference proteome</keyword>
<dbReference type="Gene3D" id="3.90.230.10">
    <property type="entry name" value="Creatinase/methionine aminopeptidase superfamily"/>
    <property type="match status" value="1"/>
</dbReference>
<comment type="caution">
    <text evidence="1">The sequence shown here is derived from an EMBL/GenBank/DDBJ whole genome shotgun (WGS) entry which is preliminary data.</text>
</comment>
<dbReference type="Proteomes" id="UP001152795">
    <property type="component" value="Unassembled WGS sequence"/>
</dbReference>
<accession>A0A7D9K7Z2</accession>
<dbReference type="Pfam" id="PF16189">
    <property type="entry name" value="Creatinase_N_2"/>
    <property type="match status" value="1"/>
</dbReference>
<evidence type="ECO:0000313" key="1">
    <source>
        <dbReference type="EMBL" id="CAB4042140.1"/>
    </source>
</evidence>
<dbReference type="EMBL" id="CACRXK020029542">
    <property type="protein sequence ID" value="CAB4042140.1"/>
    <property type="molecule type" value="Genomic_DNA"/>
</dbReference>
<feature type="non-terminal residue" evidence="1">
    <location>
        <position position="234"/>
    </location>
</feature>
<dbReference type="AlphaFoldDB" id="A0A7D9K7Z2"/>
<evidence type="ECO:0000313" key="2">
    <source>
        <dbReference type="Proteomes" id="UP001152795"/>
    </source>
</evidence>
<dbReference type="InterPro" id="IPR050422">
    <property type="entry name" value="X-Pro_aminopeptidase_P"/>
</dbReference>
<dbReference type="PANTHER" id="PTHR43763:SF6">
    <property type="entry name" value="XAA-PRO AMINOPEPTIDASE 1"/>
    <property type="match status" value="1"/>
</dbReference>
<reference evidence="1" key="1">
    <citation type="submission" date="2020-04" db="EMBL/GenBank/DDBJ databases">
        <authorList>
            <person name="Alioto T."/>
            <person name="Alioto T."/>
            <person name="Gomez Garrido J."/>
        </authorList>
    </citation>
    <scope>NUCLEOTIDE SEQUENCE</scope>
    <source>
        <strain evidence="1">A484AB</strain>
    </source>
</reference>
<dbReference type="PANTHER" id="PTHR43763">
    <property type="entry name" value="XAA-PRO AMINOPEPTIDASE 1"/>
    <property type="match status" value="1"/>
</dbReference>
<organism evidence="1 2">
    <name type="scientific">Paramuricea clavata</name>
    <name type="common">Red gorgonian</name>
    <name type="synonym">Violescent sea-whip</name>
    <dbReference type="NCBI Taxonomy" id="317549"/>
    <lineage>
        <taxon>Eukaryota</taxon>
        <taxon>Metazoa</taxon>
        <taxon>Cnidaria</taxon>
        <taxon>Anthozoa</taxon>
        <taxon>Octocorallia</taxon>
        <taxon>Malacalcyonacea</taxon>
        <taxon>Plexauridae</taxon>
        <taxon>Paramuricea</taxon>
    </lineage>
</organism>
<gene>
    <name evidence="1" type="ORF">PACLA_8A088242</name>
</gene>
<protein>
    <submittedName>
        <fullName evidence="1">Uncharacterized protein</fullName>
    </submittedName>
</protein>
<proteinExistence type="predicted"/>
<dbReference type="Gene3D" id="3.40.350.10">
    <property type="entry name" value="Creatinase/prolidase N-terminal domain"/>
    <property type="match status" value="1"/>
</dbReference>